<evidence type="ECO:0000256" key="6">
    <source>
        <dbReference type="SAM" id="MobiDB-lite"/>
    </source>
</evidence>
<feature type="compositionally biased region" description="Basic residues" evidence="6">
    <location>
        <begin position="331"/>
        <end position="344"/>
    </location>
</feature>
<feature type="domain" description="GS beta-grasp" evidence="7">
    <location>
        <begin position="669"/>
        <end position="751"/>
    </location>
</feature>
<feature type="region of interest" description="Disordered" evidence="6">
    <location>
        <begin position="128"/>
        <end position="171"/>
    </location>
</feature>
<evidence type="ECO:0000259" key="8">
    <source>
        <dbReference type="PROSITE" id="PS51987"/>
    </source>
</evidence>
<dbReference type="EMBL" id="CAMXCT020003260">
    <property type="protein sequence ID" value="CAL1156777.1"/>
    <property type="molecule type" value="Genomic_DNA"/>
</dbReference>
<evidence type="ECO:0000256" key="1">
    <source>
        <dbReference type="ARBA" id="ARBA00022598"/>
    </source>
</evidence>
<dbReference type="Gene3D" id="3.10.20.70">
    <property type="entry name" value="Glutamine synthetase, N-terminal domain"/>
    <property type="match status" value="1"/>
</dbReference>
<dbReference type="GO" id="GO:0004356">
    <property type="term" value="F:glutamine synthetase activity"/>
    <property type="evidence" value="ECO:0007669"/>
    <property type="project" value="InterPro"/>
</dbReference>
<evidence type="ECO:0000256" key="3">
    <source>
        <dbReference type="ARBA" id="ARBA00022840"/>
    </source>
</evidence>
<name>A0A9P1GAP8_9DINO</name>
<evidence type="ECO:0000259" key="7">
    <source>
        <dbReference type="PROSITE" id="PS51986"/>
    </source>
</evidence>
<feature type="domain" description="GS catalytic" evidence="8">
    <location>
        <begin position="757"/>
        <end position="916"/>
    </location>
</feature>
<dbReference type="GO" id="GO:0005524">
    <property type="term" value="F:ATP binding"/>
    <property type="evidence" value="ECO:0007669"/>
    <property type="project" value="UniProtKB-KW"/>
</dbReference>
<dbReference type="InterPro" id="IPR014746">
    <property type="entry name" value="Gln_synth/guanido_kin_cat_dom"/>
</dbReference>
<keyword evidence="1 10" id="KW-0436">Ligase</keyword>
<evidence type="ECO:0000313" key="10">
    <source>
        <dbReference type="EMBL" id="CAL4790714.1"/>
    </source>
</evidence>
<dbReference type="SMART" id="SM01230">
    <property type="entry name" value="Gln-synt_C"/>
    <property type="match status" value="1"/>
</dbReference>
<dbReference type="EMBL" id="CAMXCT030003260">
    <property type="protein sequence ID" value="CAL4790714.1"/>
    <property type="molecule type" value="Genomic_DNA"/>
</dbReference>
<dbReference type="PANTHER" id="PTHR43785">
    <property type="entry name" value="GAMMA-GLUTAMYLPUTRESCINE SYNTHETASE"/>
    <property type="match status" value="1"/>
</dbReference>
<dbReference type="PROSITE" id="PS51986">
    <property type="entry name" value="GS_BETA_GRASP"/>
    <property type="match status" value="1"/>
</dbReference>
<comment type="similarity">
    <text evidence="4 5">Belongs to the glutamine synthetase family.</text>
</comment>
<dbReference type="SUPFAM" id="SSF54368">
    <property type="entry name" value="Glutamine synthetase, N-terminal domain"/>
    <property type="match status" value="1"/>
</dbReference>
<dbReference type="OrthoDB" id="77835at2759"/>
<evidence type="ECO:0000256" key="4">
    <source>
        <dbReference type="PROSITE-ProRule" id="PRU01330"/>
    </source>
</evidence>
<keyword evidence="3" id="KW-0067">ATP-binding</keyword>
<dbReference type="AlphaFoldDB" id="A0A9P1GAP8"/>
<comment type="caution">
    <text evidence="9">The sequence shown here is derived from an EMBL/GenBank/DDBJ whole genome shotgun (WGS) entry which is preliminary data.</text>
</comment>
<dbReference type="Gene3D" id="3.30.590.10">
    <property type="entry name" value="Glutamine synthetase/guanido kinase, catalytic domain"/>
    <property type="match status" value="1"/>
</dbReference>
<sequence>MAALDAKLRRQQRKVLLQVLVRAKGDKAVFKKEVEHLSKKSRKNTLKVEKGFYTKENMRKVLGWNAKRIKDAVRYCTVKSRVKTHVRRDKYERDLKEYWVDTATTGTFENEHEESLVDRTSTEGIASSFDLGLPAAPDGIEDQGDESEAESTSGNEAPSVRSKVPKPDDLENEPVFEAVENIKTVVDNLLRVQSRLDTLREKLTALNTSESQQCLPKVDAYRSKLEKRHDELADLKSYFDGHMKASDGEEPFEKAKVSQLQTLLRSIEVECMPQTFSLSMEVVSYLHLPYLQDIPRFDGRYKAEEVQTILKPTKPPKGDEPGANAPSGSGKRPRAKAPAKKRKAAVAEPSEPAKKPKIKKKKAANCSTPQAVASSHGPVGPAGKAVARAIAKGVTEKEACHLVQAFWEEFEPLLKPDSIVPSGNFCALASRLARTDHENRLSSHLPKFGLCTNIPVSFVDVGLSETHPILAVSDFIKTLDADNKMDTLLMGNRAQQYEEFWNYWRQLVCCYDYGIFGCNSFEEHLSTVFAELKQFCARNSLQLHMMHLSRQLLGFTKSSEYPIGNWFKGADTVSLLKFLEMILPEKLLDASVDEETNNFFQVQYLWKYRSFRFESERAGPLEPLVTGEARLTCVTVEVVEGQARCQSRSFGSRKGMTWRGTGHSTVHARGIDFFLVAFVDLRGVLRTKMVPASAIKQIQRDGAGFAPAATWLDFGPHAADLLVIPDASTLLQVPFSPELAIVMGDCFIEGKEVAQSPRAVLKAQVAEAKKRGYVFKSGVEAEFFLLSDKDAISDSRDTQSKPCYDAQSMMRRYALLADIVKTLNASGFGVYQTDHEDANGQFEINWHYQDCLTTADQHVFFKWAVKTLSERHGFRATFMPRPFSNLSGNGCHIHCSLWAGDKNVFEALSQRWAQSI</sequence>
<dbReference type="Pfam" id="PF00120">
    <property type="entry name" value="Gln-synt_C"/>
    <property type="match status" value="1"/>
</dbReference>
<dbReference type="PANTHER" id="PTHR43785:SF14">
    <property type="entry name" value="GLUTAMINE SYNTHETASE"/>
    <property type="match status" value="1"/>
</dbReference>
<dbReference type="GO" id="GO:0006542">
    <property type="term" value="P:glutamine biosynthetic process"/>
    <property type="evidence" value="ECO:0007669"/>
    <property type="project" value="InterPro"/>
</dbReference>
<evidence type="ECO:0000256" key="2">
    <source>
        <dbReference type="ARBA" id="ARBA00022741"/>
    </source>
</evidence>
<dbReference type="InterPro" id="IPR008147">
    <property type="entry name" value="Gln_synt_N"/>
</dbReference>
<dbReference type="InterPro" id="IPR008146">
    <property type="entry name" value="Gln_synth_cat_dom"/>
</dbReference>
<evidence type="ECO:0000313" key="11">
    <source>
        <dbReference type="Proteomes" id="UP001152797"/>
    </source>
</evidence>
<dbReference type="InterPro" id="IPR036651">
    <property type="entry name" value="Gln_synt_N_sf"/>
</dbReference>
<evidence type="ECO:0000313" key="9">
    <source>
        <dbReference type="EMBL" id="CAI4003402.1"/>
    </source>
</evidence>
<dbReference type="SUPFAM" id="SSF55931">
    <property type="entry name" value="Glutamine synthetase/guanido kinase"/>
    <property type="match status" value="1"/>
</dbReference>
<organism evidence="9">
    <name type="scientific">Cladocopium goreaui</name>
    <dbReference type="NCBI Taxonomy" id="2562237"/>
    <lineage>
        <taxon>Eukaryota</taxon>
        <taxon>Sar</taxon>
        <taxon>Alveolata</taxon>
        <taxon>Dinophyceae</taxon>
        <taxon>Suessiales</taxon>
        <taxon>Symbiodiniaceae</taxon>
        <taxon>Cladocopium</taxon>
    </lineage>
</organism>
<feature type="region of interest" description="Disordered" evidence="6">
    <location>
        <begin position="309"/>
        <end position="379"/>
    </location>
</feature>
<dbReference type="PROSITE" id="PS51987">
    <property type="entry name" value="GS_CATALYTIC"/>
    <property type="match status" value="1"/>
</dbReference>
<evidence type="ECO:0000256" key="5">
    <source>
        <dbReference type="RuleBase" id="RU000384"/>
    </source>
</evidence>
<reference evidence="10 11" key="2">
    <citation type="submission" date="2024-05" db="EMBL/GenBank/DDBJ databases">
        <authorList>
            <person name="Chen Y."/>
            <person name="Shah S."/>
            <person name="Dougan E. K."/>
            <person name="Thang M."/>
            <person name="Chan C."/>
        </authorList>
    </citation>
    <scope>NUCLEOTIDE SEQUENCE [LARGE SCALE GENOMIC DNA]</scope>
</reference>
<feature type="compositionally biased region" description="Acidic residues" evidence="6">
    <location>
        <begin position="139"/>
        <end position="149"/>
    </location>
</feature>
<reference evidence="9" key="1">
    <citation type="submission" date="2022-10" db="EMBL/GenBank/DDBJ databases">
        <authorList>
            <person name="Chen Y."/>
            <person name="Dougan E. K."/>
            <person name="Chan C."/>
            <person name="Rhodes N."/>
            <person name="Thang M."/>
        </authorList>
    </citation>
    <scope>NUCLEOTIDE SEQUENCE</scope>
</reference>
<accession>A0A9P1GAP8</accession>
<protein>
    <submittedName>
        <fullName evidence="10">Glutamine synthetase (GS) (Glutamate--ammoni a ligase) (Glutamine synthetase III) (GSIII)</fullName>
    </submittedName>
</protein>
<keyword evidence="11" id="KW-1185">Reference proteome</keyword>
<gene>
    <name evidence="9" type="ORF">C1SCF055_LOCUS29274</name>
</gene>
<keyword evidence="2" id="KW-0547">Nucleotide-binding</keyword>
<proteinExistence type="inferred from homology"/>
<dbReference type="EMBL" id="CAMXCT010003260">
    <property type="protein sequence ID" value="CAI4003402.1"/>
    <property type="molecule type" value="Genomic_DNA"/>
</dbReference>
<dbReference type="Proteomes" id="UP001152797">
    <property type="component" value="Unassembled WGS sequence"/>
</dbReference>